<accession>A0A7W7BR23</accession>
<dbReference type="InterPro" id="IPR001173">
    <property type="entry name" value="Glyco_trans_2-like"/>
</dbReference>
<dbReference type="EMBL" id="JACHMD010000001">
    <property type="protein sequence ID" value="MBB4666139.1"/>
    <property type="molecule type" value="Genomic_DNA"/>
</dbReference>
<keyword evidence="2" id="KW-0808">Transferase</keyword>
<dbReference type="PANTHER" id="PTHR43179:SF7">
    <property type="entry name" value="RHAMNOSYLTRANSFERASE WBBL"/>
    <property type="match status" value="1"/>
</dbReference>
<keyword evidence="3" id="KW-1185">Reference proteome</keyword>
<organism evidence="2 3">
    <name type="scientific">Microbacterium marinum</name>
    <dbReference type="NCBI Taxonomy" id="421115"/>
    <lineage>
        <taxon>Bacteria</taxon>
        <taxon>Bacillati</taxon>
        <taxon>Actinomycetota</taxon>
        <taxon>Actinomycetes</taxon>
        <taxon>Micrococcales</taxon>
        <taxon>Microbacteriaceae</taxon>
        <taxon>Microbacterium</taxon>
    </lineage>
</organism>
<gene>
    <name evidence="2" type="ORF">BKA24_000848</name>
</gene>
<proteinExistence type="predicted"/>
<evidence type="ECO:0000313" key="2">
    <source>
        <dbReference type="EMBL" id="MBB4666139.1"/>
    </source>
</evidence>
<dbReference type="AlphaFoldDB" id="A0A7W7BR23"/>
<name>A0A7W7BR23_9MICO</name>
<comment type="caution">
    <text evidence="2">The sequence shown here is derived from an EMBL/GenBank/DDBJ whole genome shotgun (WGS) entry which is preliminary data.</text>
</comment>
<evidence type="ECO:0000313" key="3">
    <source>
        <dbReference type="Proteomes" id="UP000573729"/>
    </source>
</evidence>
<dbReference type="PANTHER" id="PTHR43179">
    <property type="entry name" value="RHAMNOSYLTRANSFERASE WBBL"/>
    <property type="match status" value="1"/>
</dbReference>
<evidence type="ECO:0000259" key="1">
    <source>
        <dbReference type="Pfam" id="PF00535"/>
    </source>
</evidence>
<dbReference type="SUPFAM" id="SSF53448">
    <property type="entry name" value="Nucleotide-diphospho-sugar transferases"/>
    <property type="match status" value="1"/>
</dbReference>
<dbReference type="RefSeq" id="WP_184215488.1">
    <property type="nucleotide sequence ID" value="NZ_JACHMD010000001.1"/>
</dbReference>
<dbReference type="Pfam" id="PF00535">
    <property type="entry name" value="Glycos_transf_2"/>
    <property type="match status" value="1"/>
</dbReference>
<feature type="domain" description="Glycosyltransferase 2-like" evidence="1">
    <location>
        <begin position="12"/>
        <end position="151"/>
    </location>
</feature>
<protein>
    <submittedName>
        <fullName evidence="2">GT2 family glycosyltransferase</fullName>
    </submittedName>
</protein>
<reference evidence="2 3" key="1">
    <citation type="submission" date="2020-08" db="EMBL/GenBank/DDBJ databases">
        <title>Sequencing the genomes of 1000 actinobacteria strains.</title>
        <authorList>
            <person name="Klenk H.-P."/>
        </authorList>
    </citation>
    <scope>NUCLEOTIDE SEQUENCE [LARGE SCALE GENOMIC DNA]</scope>
    <source>
        <strain evidence="2 3">DSM 24947</strain>
    </source>
</reference>
<sequence>MFETKCGIVTVSVLMAVHNRRSTTEECLSRLLHQSGINDHFRLSIFIVDDGSTDGTGAMLNNMAQDHPLQVIEGDGGLFWARAMAKAHEHAVSADPDFLLWLNDDLQLSDTAVLDALAAARQSPASIIVGATLSSSGDQVTYTGSRLSSSRPTSLRPVLPSGTPEQVDAFNGNFVLVPRAAYRCLGSIDTAFEHGYGDIDYGLRAKKAGIPTLLLSGPVGTCDANSHAGTWRDQRMSRRDRLRLLFGRKGVPARSHWRFNLRHGGARGPMYFFSTYLRAGALILLGRPT</sequence>
<dbReference type="GO" id="GO:0016740">
    <property type="term" value="F:transferase activity"/>
    <property type="evidence" value="ECO:0007669"/>
    <property type="project" value="UniProtKB-KW"/>
</dbReference>
<dbReference type="Gene3D" id="3.90.550.10">
    <property type="entry name" value="Spore Coat Polysaccharide Biosynthesis Protein SpsA, Chain A"/>
    <property type="match status" value="1"/>
</dbReference>
<dbReference type="Proteomes" id="UP000573729">
    <property type="component" value="Unassembled WGS sequence"/>
</dbReference>
<dbReference type="InterPro" id="IPR029044">
    <property type="entry name" value="Nucleotide-diphossugar_trans"/>
</dbReference>